<evidence type="ECO:0008006" key="3">
    <source>
        <dbReference type="Google" id="ProtNLM"/>
    </source>
</evidence>
<evidence type="ECO:0000313" key="1">
    <source>
        <dbReference type="EMBL" id="EGU52745.1"/>
    </source>
</evidence>
<gene>
    <name evidence="1" type="ORF">VITU9109_08717</name>
</gene>
<dbReference type="EMBL" id="AFWI01000165">
    <property type="protein sequence ID" value="EGU52745.1"/>
    <property type="molecule type" value="Genomic_DNA"/>
</dbReference>
<protein>
    <recommendedName>
        <fullName evidence="3">Transposase</fullName>
    </recommendedName>
</protein>
<reference evidence="1 2" key="1">
    <citation type="journal article" date="2012" name="Int. J. Syst. Evol. Microbiol.">
        <title>Vibrio caribbeanicus sp. nov., isolated from the marine sponge Scleritoderma cyanea.</title>
        <authorList>
            <person name="Hoffmann M."/>
            <person name="Monday S.R."/>
            <person name="Allard M.W."/>
            <person name="Strain E.A."/>
            <person name="Whittaker P."/>
            <person name="Naum M."/>
            <person name="McCarthy P.J."/>
            <person name="Lopez J.V."/>
            <person name="Fischer M."/>
            <person name="Brown E.W."/>
        </authorList>
    </citation>
    <scope>NUCLEOTIDE SEQUENCE [LARGE SCALE GENOMIC DNA]</scope>
    <source>
        <strain evidence="1 2">ATCC 19109</strain>
    </source>
</reference>
<organism evidence="1 2">
    <name type="scientific">Vibrio tubiashii ATCC 19109</name>
    <dbReference type="NCBI Taxonomy" id="1051646"/>
    <lineage>
        <taxon>Bacteria</taxon>
        <taxon>Pseudomonadati</taxon>
        <taxon>Pseudomonadota</taxon>
        <taxon>Gammaproteobacteria</taxon>
        <taxon>Vibrionales</taxon>
        <taxon>Vibrionaceae</taxon>
        <taxon>Vibrio</taxon>
        <taxon>Vibrio oreintalis group</taxon>
    </lineage>
</organism>
<dbReference type="Proteomes" id="UP000003836">
    <property type="component" value="Unassembled WGS sequence"/>
</dbReference>
<keyword evidence="2" id="KW-1185">Reference proteome</keyword>
<sequence>MGFHLLNRQFWLMTPTDTKTGDAVVNKPLADELV</sequence>
<accession>A0ABP2LII3</accession>
<proteinExistence type="predicted"/>
<evidence type="ECO:0000313" key="2">
    <source>
        <dbReference type="Proteomes" id="UP000003836"/>
    </source>
</evidence>
<comment type="caution">
    <text evidence="1">The sequence shown here is derived from an EMBL/GenBank/DDBJ whole genome shotgun (WGS) entry which is preliminary data.</text>
</comment>
<name>A0ABP2LII3_9VIBR</name>